<keyword evidence="1" id="KW-0812">Transmembrane</keyword>
<proteinExistence type="predicted"/>
<sequence length="102" mass="11713">MGLVEAAFVGAGIGVVAIWIWWNASYLFRRRAKAMPRLDVPLPMPDTTAPEIDREFRSVFSLMPEARRRDLIDGIMKRKGCSRAAAMRFAIDDRARDETRWD</sequence>
<protein>
    <submittedName>
        <fullName evidence="2">Uncharacterized protein</fullName>
    </submittedName>
</protein>
<evidence type="ECO:0000313" key="3">
    <source>
        <dbReference type="Proteomes" id="UP000826513"/>
    </source>
</evidence>
<keyword evidence="1" id="KW-0472">Membrane</keyword>
<name>A0ABX8TFB1_9HYPH</name>
<gene>
    <name evidence="2" type="ORF">J5285_25775</name>
</gene>
<evidence type="ECO:0000313" key="2">
    <source>
        <dbReference type="EMBL" id="QYA10838.1"/>
    </source>
</evidence>
<dbReference type="Proteomes" id="UP000826513">
    <property type="component" value="Plasmid unnamed2"/>
</dbReference>
<keyword evidence="3" id="KW-1185">Reference proteome</keyword>
<accession>A0ABX8TFB1</accession>
<feature type="transmembrane region" description="Helical" evidence="1">
    <location>
        <begin position="6"/>
        <end position="28"/>
    </location>
</feature>
<keyword evidence="1" id="KW-1133">Transmembrane helix</keyword>
<keyword evidence="2" id="KW-0614">Plasmid</keyword>
<reference evidence="2 3" key="1">
    <citation type="submission" date="2021-03" db="EMBL/GenBank/DDBJ databases">
        <title>Rapid diversification of plasmids in a genus of pathogenic and nitrogen fixing bacteria.</title>
        <authorList>
            <person name="Weisberg A.J."/>
            <person name="Miller M."/>
            <person name="Ream W."/>
            <person name="Grunwald N.J."/>
            <person name="Chang J.H."/>
        </authorList>
    </citation>
    <scope>NUCLEOTIDE SEQUENCE [LARGE SCALE GENOMIC DNA]</scope>
    <source>
        <strain evidence="2 3">AF3.44</strain>
        <plasmid evidence="2 3">unnamed2</plasmid>
    </source>
</reference>
<organism evidence="2 3">
    <name type="scientific">Agrobacterium larrymoorei</name>
    <dbReference type="NCBI Taxonomy" id="160699"/>
    <lineage>
        <taxon>Bacteria</taxon>
        <taxon>Pseudomonadati</taxon>
        <taxon>Pseudomonadota</taxon>
        <taxon>Alphaproteobacteria</taxon>
        <taxon>Hyphomicrobiales</taxon>
        <taxon>Rhizobiaceae</taxon>
        <taxon>Rhizobium/Agrobacterium group</taxon>
        <taxon>Agrobacterium</taxon>
    </lineage>
</organism>
<dbReference type="RefSeq" id="WP_219276244.1">
    <property type="nucleotide sequence ID" value="NZ_CP072171.1"/>
</dbReference>
<dbReference type="EMBL" id="CP072171">
    <property type="protein sequence ID" value="QYA10838.1"/>
    <property type="molecule type" value="Genomic_DNA"/>
</dbReference>
<geneLocation type="plasmid" evidence="2 3">
    <name>unnamed2</name>
</geneLocation>
<evidence type="ECO:0000256" key="1">
    <source>
        <dbReference type="SAM" id="Phobius"/>
    </source>
</evidence>